<protein>
    <submittedName>
        <fullName evidence="1">Uncharacterized protein</fullName>
    </submittedName>
</protein>
<evidence type="ECO:0000313" key="2">
    <source>
        <dbReference type="Proteomes" id="UP000600877"/>
    </source>
</evidence>
<dbReference type="RefSeq" id="WP_189375403.1">
    <property type="nucleotide sequence ID" value="NZ_BMYW01000013.1"/>
</dbReference>
<dbReference type="Proteomes" id="UP000600877">
    <property type="component" value="Unassembled WGS sequence"/>
</dbReference>
<organism evidence="1 2">
    <name type="scientific">Vogesella alkaliphila</name>
    <dbReference type="NCBI Taxonomy" id="1193621"/>
    <lineage>
        <taxon>Bacteria</taxon>
        <taxon>Pseudomonadati</taxon>
        <taxon>Pseudomonadota</taxon>
        <taxon>Betaproteobacteria</taxon>
        <taxon>Neisseriales</taxon>
        <taxon>Chromobacteriaceae</taxon>
        <taxon>Vogesella</taxon>
    </lineage>
</organism>
<reference evidence="2" key="1">
    <citation type="journal article" date="2019" name="Int. J. Syst. Evol. Microbiol.">
        <title>The Global Catalogue of Microorganisms (GCM) 10K type strain sequencing project: providing services to taxonomists for standard genome sequencing and annotation.</title>
        <authorList>
            <consortium name="The Broad Institute Genomics Platform"/>
            <consortium name="The Broad Institute Genome Sequencing Center for Infectious Disease"/>
            <person name="Wu L."/>
            <person name="Ma J."/>
        </authorList>
    </citation>
    <scope>NUCLEOTIDE SEQUENCE [LARGE SCALE GENOMIC DNA]</scope>
    <source>
        <strain evidence="2">KCTC 32041</strain>
    </source>
</reference>
<dbReference type="EMBL" id="BMYW01000013">
    <property type="protein sequence ID" value="GGX99939.1"/>
    <property type="molecule type" value="Genomic_DNA"/>
</dbReference>
<gene>
    <name evidence="1" type="ORF">GCM10011290_29940</name>
</gene>
<sequence length="114" mass="11798">MTTPANYFDALASKAAALRAGGADLADCQNLQSDADDLRADVVHSLQVLGSLMSNHGYATVGDEAALFPKVGSMVRVLGDLLDYANRLDIAASNTAMTHGQSATAGQAASYQTH</sequence>
<comment type="caution">
    <text evidence="1">The sequence shown here is derived from an EMBL/GenBank/DDBJ whole genome shotgun (WGS) entry which is preliminary data.</text>
</comment>
<evidence type="ECO:0000313" key="1">
    <source>
        <dbReference type="EMBL" id="GGX99939.1"/>
    </source>
</evidence>
<accession>A0ABQ2Z2M4</accession>
<keyword evidence="2" id="KW-1185">Reference proteome</keyword>
<name>A0ABQ2Z2M4_9NEIS</name>
<proteinExistence type="predicted"/>